<dbReference type="InterPro" id="IPR052176">
    <property type="entry name" value="Glycosyl_Hydrlase_43_Enz"/>
</dbReference>
<dbReference type="PANTHER" id="PTHR43772:SF2">
    <property type="entry name" value="PUTATIVE (AFU_ORTHOLOGUE AFUA_2G04480)-RELATED"/>
    <property type="match status" value="1"/>
</dbReference>
<dbReference type="AlphaFoldDB" id="E0RYG9"/>
<dbReference type="InterPro" id="IPR005084">
    <property type="entry name" value="CBM6"/>
</dbReference>
<dbReference type="Gene3D" id="2.115.10.20">
    <property type="entry name" value="Glycosyl hydrolase domain, family 43"/>
    <property type="match status" value="1"/>
</dbReference>
<dbReference type="PANTHER" id="PTHR43772">
    <property type="entry name" value="ENDO-1,4-BETA-XYLANASE"/>
    <property type="match status" value="1"/>
</dbReference>
<gene>
    <name evidence="9" type="primary">xsa43A</name>
    <name evidence="9" type="ordered locus">bpr_I0302</name>
</gene>
<keyword evidence="3" id="KW-0732">Signal</keyword>
<dbReference type="eggNOG" id="COG3507">
    <property type="taxonomic scope" value="Bacteria"/>
</dbReference>
<evidence type="ECO:0000256" key="7">
    <source>
        <dbReference type="RuleBase" id="RU361187"/>
    </source>
</evidence>
<name>E0RYG9_BUTPB</name>
<dbReference type="CAZy" id="CBM6">
    <property type="family name" value="Carbohydrate-Binding Module Family 6"/>
</dbReference>
<dbReference type="InterPro" id="IPR023296">
    <property type="entry name" value="Glyco_hydro_beta-prop_sf"/>
</dbReference>
<evidence type="ECO:0000259" key="8">
    <source>
        <dbReference type="SMART" id="SM00606"/>
    </source>
</evidence>
<dbReference type="EC" id="3.2.1.55" evidence="9"/>
<evidence type="ECO:0000313" key="10">
    <source>
        <dbReference type="Proteomes" id="UP000001299"/>
    </source>
</evidence>
<dbReference type="SUPFAM" id="SSF75005">
    <property type="entry name" value="Arabinanase/levansucrase/invertase"/>
    <property type="match status" value="1"/>
</dbReference>
<dbReference type="HOGENOM" id="CLU_009397_11_3_9"/>
<dbReference type="CDD" id="cd09003">
    <property type="entry name" value="GH43_XynD-like"/>
    <property type="match status" value="1"/>
</dbReference>
<dbReference type="PROSITE" id="PS51257">
    <property type="entry name" value="PROKAR_LIPOPROTEIN"/>
    <property type="match status" value="1"/>
</dbReference>
<dbReference type="STRING" id="515622.bpr_I0302"/>
<evidence type="ECO:0000256" key="4">
    <source>
        <dbReference type="ARBA" id="ARBA00022801"/>
    </source>
</evidence>
<dbReference type="Pfam" id="PF04616">
    <property type="entry name" value="Glyco_hydro_43"/>
    <property type="match status" value="1"/>
</dbReference>
<dbReference type="GO" id="GO:0030246">
    <property type="term" value="F:carbohydrate binding"/>
    <property type="evidence" value="ECO:0007669"/>
    <property type="project" value="InterPro"/>
</dbReference>
<proteinExistence type="inferred from homology"/>
<keyword evidence="6 7" id="KW-0326">Glycosidase</keyword>
<organism evidence="9 10">
    <name type="scientific">Butyrivibrio proteoclasticus (strain ATCC 51982 / DSM 14932 / B316)</name>
    <name type="common">Clostridium proteoclasticum</name>
    <dbReference type="NCBI Taxonomy" id="515622"/>
    <lineage>
        <taxon>Bacteria</taxon>
        <taxon>Bacillati</taxon>
        <taxon>Bacillota</taxon>
        <taxon>Clostridia</taxon>
        <taxon>Lachnospirales</taxon>
        <taxon>Lachnospiraceae</taxon>
        <taxon>Butyrivibrio</taxon>
    </lineage>
</organism>
<dbReference type="InterPro" id="IPR006584">
    <property type="entry name" value="Cellulose-bd_IV"/>
</dbReference>
<dbReference type="CDD" id="cd04084">
    <property type="entry name" value="CBM6_xylanase-like"/>
    <property type="match status" value="1"/>
</dbReference>
<accession>E0RYG9</accession>
<protein>
    <submittedName>
        <fullName evidence="9">Xylosidase/arabinofuranosidase Xsa43A</fullName>
        <ecNumber evidence="9">3.2.1.55</ecNumber>
    </submittedName>
</protein>
<dbReference type="RefSeq" id="WP_013279707.1">
    <property type="nucleotide sequence ID" value="NC_014387.1"/>
</dbReference>
<keyword evidence="5" id="KW-0119">Carbohydrate metabolism</keyword>
<dbReference type="InterPro" id="IPR006710">
    <property type="entry name" value="Glyco_hydro_43"/>
</dbReference>
<comment type="similarity">
    <text evidence="1 7">Belongs to the glycosyl hydrolase 43 family.</text>
</comment>
<dbReference type="CAZy" id="GH43">
    <property type="family name" value="Glycoside Hydrolase Family 43"/>
</dbReference>
<evidence type="ECO:0000256" key="2">
    <source>
        <dbReference type="ARBA" id="ARBA00022651"/>
    </source>
</evidence>
<dbReference type="GO" id="GO:0045493">
    <property type="term" value="P:xylan catabolic process"/>
    <property type="evidence" value="ECO:0007669"/>
    <property type="project" value="UniProtKB-KW"/>
</dbReference>
<dbReference type="SMART" id="SM00606">
    <property type="entry name" value="CBD_IV"/>
    <property type="match status" value="1"/>
</dbReference>
<reference evidence="9 10" key="1">
    <citation type="journal article" date="2010" name="PLoS ONE">
        <title>The glycobiome of the rumen bacterium Butyrivibrio proteoclasticus B316(T) highlights adaptation to a polysaccharide-rich environment.</title>
        <authorList>
            <person name="Kelly W.J."/>
            <person name="Leahy S.C."/>
            <person name="Altermann E."/>
            <person name="Yeoman C.J."/>
            <person name="Dunne J.C."/>
            <person name="Kong Z."/>
            <person name="Pacheco D.M."/>
            <person name="Li D."/>
            <person name="Noel S.J."/>
            <person name="Moon C.D."/>
            <person name="Cookson A.L."/>
            <person name="Attwood G.T."/>
        </authorList>
    </citation>
    <scope>NUCLEOTIDE SEQUENCE [LARGE SCALE GENOMIC DNA]</scope>
    <source>
        <strain evidence="10">ATCC 51982 / DSM 14932 / B316</strain>
    </source>
</reference>
<dbReference type="Proteomes" id="UP000001299">
    <property type="component" value="Chromosome 1"/>
</dbReference>
<dbReference type="Gene3D" id="2.60.120.260">
    <property type="entry name" value="Galactose-binding domain-like"/>
    <property type="match status" value="1"/>
</dbReference>
<evidence type="ECO:0000313" key="9">
    <source>
        <dbReference type="EMBL" id="ADL33050.1"/>
    </source>
</evidence>
<evidence type="ECO:0000256" key="1">
    <source>
        <dbReference type="ARBA" id="ARBA00009865"/>
    </source>
</evidence>
<keyword evidence="2" id="KW-0858">Xylan degradation</keyword>
<evidence type="ECO:0000256" key="6">
    <source>
        <dbReference type="ARBA" id="ARBA00023295"/>
    </source>
</evidence>
<dbReference type="KEGG" id="bpb:bpr_I0302"/>
<keyword evidence="2" id="KW-0624">Polysaccharide degradation</keyword>
<dbReference type="Pfam" id="PF03422">
    <property type="entry name" value="CBM_6"/>
    <property type="match status" value="1"/>
</dbReference>
<keyword evidence="4 7" id="KW-0378">Hydrolase</keyword>
<evidence type="ECO:0000256" key="3">
    <source>
        <dbReference type="ARBA" id="ARBA00022729"/>
    </source>
</evidence>
<dbReference type="EMBL" id="CP001810">
    <property type="protein sequence ID" value="ADL33050.1"/>
    <property type="molecule type" value="Genomic_DNA"/>
</dbReference>
<evidence type="ECO:0000256" key="5">
    <source>
        <dbReference type="ARBA" id="ARBA00023277"/>
    </source>
</evidence>
<dbReference type="GO" id="GO:0046556">
    <property type="term" value="F:alpha-L-arabinofuranosidase activity"/>
    <property type="evidence" value="ECO:0007669"/>
    <property type="project" value="UniProtKB-EC"/>
</dbReference>
<feature type="domain" description="Cellulose binding type IV" evidence="8">
    <location>
        <begin position="398"/>
        <end position="536"/>
    </location>
</feature>
<keyword evidence="10" id="KW-1185">Reference proteome</keyword>
<sequence length="536" mass="57542">MKSLTRTISAALAAGLLITGCGSHGELIETKAEETVEMKSDNITTVNPEEIFQDISVQKSAKPITDHNPVMTQRYGADPYALVYNGRVYLYMTGDKPSYNADGSVKENTYGNINTICVISSDDLVNWTDHGTVYAAGSKGAASWGPNSWAPAAAYKNIDGKDKFFLYFANNGNGIGVLSSDSPEGPFVDEIGGPLISRETPNCAEVTWLFDPAVLMDDGGSAYIYVGGGVPSPDKASNPGTARVCKLGEDMMSLDGDPIAIENVDYLFEDSGINKIGDTYYYSYCSNFNVTPEATAELGFESGEIVTMKSDSPMGPFERCNAVLKNPERFFGLGGNNHHCMFEFNGEYYITYHSRILEEKLGVNGGYRSTNVDKLVINDNNEPSKSTGTRAGVPQLKPFDPYTEVKAVTLSNAAGISTKQYGESAVKSGSGDMILTGISDGAWTSVSGADFGSDGAKEIEFTVDVKETNTDSDYRGAIKVCLDSPSAEAVGYAVIPNEKADGVKAVAEFAEPVTGEHSVYFVYAGEAYDVYSWIAR</sequence>